<dbReference type="RefSeq" id="WP_261515267.1">
    <property type="nucleotide sequence ID" value="NZ_JAODNV010000009.1"/>
</dbReference>
<evidence type="ECO:0000313" key="3">
    <source>
        <dbReference type="Proteomes" id="UP001149009"/>
    </source>
</evidence>
<name>A0A9X3B9F0_9HYPH</name>
<evidence type="ECO:0000313" key="2">
    <source>
        <dbReference type="EMBL" id="MCT8990396.1"/>
    </source>
</evidence>
<dbReference type="SUPFAM" id="SSF51569">
    <property type="entry name" value="Aldolase"/>
    <property type="match status" value="1"/>
</dbReference>
<gene>
    <name evidence="2" type="ORF">NYR54_08830</name>
</gene>
<dbReference type="InterPro" id="IPR013785">
    <property type="entry name" value="Aldolase_TIM"/>
</dbReference>
<accession>A0A9X3B9F0</accession>
<dbReference type="Gene3D" id="3.20.20.70">
    <property type="entry name" value="Aldolase class I"/>
    <property type="match status" value="1"/>
</dbReference>
<dbReference type="GO" id="GO:0016829">
    <property type="term" value="F:lyase activity"/>
    <property type="evidence" value="ECO:0007669"/>
    <property type="project" value="UniProtKB-KW"/>
</dbReference>
<dbReference type="EMBL" id="JAODNV010000009">
    <property type="protein sequence ID" value="MCT8990396.1"/>
    <property type="molecule type" value="Genomic_DNA"/>
</dbReference>
<dbReference type="CDD" id="cd00408">
    <property type="entry name" value="DHDPS-like"/>
    <property type="match status" value="1"/>
</dbReference>
<keyword evidence="1" id="KW-0456">Lyase</keyword>
<sequence length="316" mass="33945">MRQQRLELADFRKSVVAVPPVAWTESLELNPAANAALVRHIEAGGISILLYGGNANLYHIDLGRFRALLDLLRETAGPSTAVIPSIGPDFGKMLDQAPIVRDKGFSDVMVLPTAFPARAAGIERGVGLVAEALGFGVILYIKQNNYIEPDQLERMVKAGSVRFVKYAVERANPEGDTYLSDIVAAIGAERVASGMGERPIHSHLMTYGLATYTSGAVCIAPAAALATLHAYRAGDLETAERLRAPFLEFERQRAEIDGFGVMHDAVTLSGIADMGPILPLLANIAKDKHETVAKCVKDLLDLEQACRAEGGQNSKV</sequence>
<dbReference type="Proteomes" id="UP001149009">
    <property type="component" value="Unassembled WGS sequence"/>
</dbReference>
<reference evidence="2" key="1">
    <citation type="submission" date="2022-08" db="EMBL/GenBank/DDBJ databases">
        <title>Chelativorans sichuanense sp. nov., a paraffin oil-degrading bacterium isolated from a mixture of oil-based drill cuttings and paddy soil.</title>
        <authorList>
            <person name="Yu J."/>
            <person name="Liu H."/>
            <person name="Chen Q."/>
        </authorList>
    </citation>
    <scope>NUCLEOTIDE SEQUENCE</scope>
    <source>
        <strain evidence="2">SCAU 2101</strain>
    </source>
</reference>
<keyword evidence="3" id="KW-1185">Reference proteome</keyword>
<dbReference type="InterPro" id="IPR002220">
    <property type="entry name" value="DapA-like"/>
</dbReference>
<evidence type="ECO:0000256" key="1">
    <source>
        <dbReference type="ARBA" id="ARBA00023239"/>
    </source>
</evidence>
<dbReference type="SMART" id="SM01130">
    <property type="entry name" value="DHDPS"/>
    <property type="match status" value="1"/>
</dbReference>
<dbReference type="Pfam" id="PF00701">
    <property type="entry name" value="DHDPS"/>
    <property type="match status" value="1"/>
</dbReference>
<comment type="caution">
    <text evidence="2">The sequence shown here is derived from an EMBL/GenBank/DDBJ whole genome shotgun (WGS) entry which is preliminary data.</text>
</comment>
<protein>
    <submittedName>
        <fullName evidence="2">Dihydrodipicolinate synthase family protein</fullName>
    </submittedName>
</protein>
<dbReference type="AlphaFoldDB" id="A0A9X3B9F0"/>
<organism evidence="2 3">
    <name type="scientific">Chelativorans petroleitrophicus</name>
    <dbReference type="NCBI Taxonomy" id="2975484"/>
    <lineage>
        <taxon>Bacteria</taxon>
        <taxon>Pseudomonadati</taxon>
        <taxon>Pseudomonadota</taxon>
        <taxon>Alphaproteobacteria</taxon>
        <taxon>Hyphomicrobiales</taxon>
        <taxon>Phyllobacteriaceae</taxon>
        <taxon>Chelativorans</taxon>
    </lineage>
</organism>
<proteinExistence type="predicted"/>